<accession>G9MXH1</accession>
<dbReference type="GO" id="GO:0003824">
    <property type="term" value="F:catalytic activity"/>
    <property type="evidence" value="ECO:0007669"/>
    <property type="project" value="InterPro"/>
</dbReference>
<dbReference type="Pfam" id="PF01048">
    <property type="entry name" value="PNP_UDP_1"/>
    <property type="match status" value="1"/>
</dbReference>
<dbReference type="Pfam" id="PF12796">
    <property type="entry name" value="Ank_2"/>
    <property type="match status" value="1"/>
</dbReference>
<dbReference type="OrthoDB" id="20872at2759"/>
<dbReference type="InterPro" id="IPR056884">
    <property type="entry name" value="NPHP3-like_N"/>
</dbReference>
<dbReference type="Pfam" id="PF24883">
    <property type="entry name" value="NPHP3_N"/>
    <property type="match status" value="1"/>
</dbReference>
<dbReference type="OMA" id="HHINERP"/>
<dbReference type="InterPro" id="IPR000845">
    <property type="entry name" value="Nucleoside_phosphorylase_d"/>
</dbReference>
<dbReference type="InterPro" id="IPR054471">
    <property type="entry name" value="GPIID_WHD"/>
</dbReference>
<evidence type="ECO:0000313" key="7">
    <source>
        <dbReference type="Proteomes" id="UP000007115"/>
    </source>
</evidence>
<feature type="repeat" description="ANK" evidence="2">
    <location>
        <begin position="977"/>
        <end position="1009"/>
    </location>
</feature>
<dbReference type="PANTHER" id="PTHR46082:SF11">
    <property type="entry name" value="AAA+ ATPASE DOMAIN-CONTAINING PROTEIN-RELATED"/>
    <property type="match status" value="1"/>
</dbReference>
<feature type="repeat" description="ANK" evidence="2">
    <location>
        <begin position="944"/>
        <end position="976"/>
    </location>
</feature>
<feature type="repeat" description="ANK" evidence="2">
    <location>
        <begin position="878"/>
        <end position="910"/>
    </location>
</feature>
<dbReference type="Pfam" id="PF13637">
    <property type="entry name" value="Ank_4"/>
    <property type="match status" value="1"/>
</dbReference>
<proteinExistence type="predicted"/>
<keyword evidence="1" id="KW-0677">Repeat</keyword>
<dbReference type="Pfam" id="PF00023">
    <property type="entry name" value="Ank"/>
    <property type="match status" value="1"/>
</dbReference>
<dbReference type="Pfam" id="PF22939">
    <property type="entry name" value="WHD_GPIID"/>
    <property type="match status" value="1"/>
</dbReference>
<dbReference type="HOGENOM" id="CLU_000288_34_2_1"/>
<feature type="domain" description="Nephrocystin 3-like N-terminal" evidence="5">
    <location>
        <begin position="360"/>
        <end position="525"/>
    </location>
</feature>
<feature type="domain" description="Nucleoside phosphorylase" evidence="3">
    <location>
        <begin position="5"/>
        <end position="290"/>
    </location>
</feature>
<dbReference type="Gene3D" id="3.40.50.1580">
    <property type="entry name" value="Nucleoside phosphorylase domain"/>
    <property type="match status" value="1"/>
</dbReference>
<evidence type="ECO:0000256" key="2">
    <source>
        <dbReference type="PROSITE-ProRule" id="PRU00023"/>
    </source>
</evidence>
<comment type="caution">
    <text evidence="6">The sequence shown here is derived from an EMBL/GenBank/DDBJ whole genome shotgun (WGS) entry which is preliminary data.</text>
</comment>
<sequence length="1119" mass="124338">HADYTIGWICALPKEQTAAIAMLDREHPDLPPPDNDDNVYTLGSIGGHNVVITCLPKGRYGTNSAATVAKNMIGSFPSIKFELLVGIGGGIPSKVRLGDVVVSAPTDQYPGVVQWDLGKAEDGGKFRRIGALNSPPNALLKVLSKLESENEMQGSKIPGFLDEMKQKWPKLYPKYFWNASLRDPQGKGSEGAANTTADSAIDEPRMRCPDIHYGLIASGNQVIKDATVRDCLDGDLDGNVLCIEMEAAGLMNNFPCLVVRGICDYADSSKNKDWQEYAAAVAAACAKEILSVLPVQVVKRMGSVKDILWSINAELGIIRTTCSEIVSRQDNKAYTDFLESLTPVDYTLQQKDSFSKWQPGTCQWLLSSGIYRDWVDTSQQTLFCPGIPGAGKTILTSVIINNLYERLKKGSKVGIAYLYCNFWQHAKQELYDLLISLVKQLALGIDDLPKDAKKIIDDYKANKQRPSLDAIKNLLQYIAASYSRVFILIDALDECQESGGCRTNLLDEIFFLQEREKVNIFATSRFIPEITEKFRDCKCIKIRAIKEDVQIYVQDQLKRGHMEHLPSLIESKPALKDAIIREISDAVDGMFLLAKIYLDTLVDKVTIADVRMAVAQLPKQMAGSGESQRLKVVNQAYELAWERINGQQEGFRDIATRVLAWIACAKRPLHTWELQHALAVKVGMKEIDKDAIPQVHDMISFCAGLVTIDEESNVIRPVHYTTQEYIKTKKSDWFPNPEIMITETCITYLSFTAFEKCFLDRSRLHYLLRSHDFYLYASRFWGEHTRLVGKELDKNVLEFLMNEVKIFNAYHAMQQQQPGEYRDLEAFPAKFSLHHAVHFGFDKAINLLLKKGSIINNHKAVAEILLDNGANIEAKDCKGNTPLQIAVQISNIEAADLLLNMGANVEAADPKGNTPLHIAARRFYGELVRLLLQKGADIEARNGNGDKPLHIAVQNSSIKAVDLLLNMGANVEAADPKGYTPLHIAVQNSSIEAADLLLNMGANVEAVDPEGYTPLHIAAQDLDVALIELLLKNGASTEALDNEGRTPLFAVILSLCREHCIEADVDVLLEYEANVDVLLKYEAKMEAIDNEGCTVLISVVEKGDIRVSEFLIQKGACIE</sequence>
<feature type="non-terminal residue" evidence="6">
    <location>
        <position position="1119"/>
    </location>
</feature>
<feature type="repeat" description="ANK" evidence="2">
    <location>
        <begin position="1010"/>
        <end position="1042"/>
    </location>
</feature>
<dbReference type="eggNOG" id="KOG4177">
    <property type="taxonomic scope" value="Eukaryota"/>
</dbReference>
<name>G9MXH1_HYPVG</name>
<dbReference type="InterPro" id="IPR027417">
    <property type="entry name" value="P-loop_NTPase"/>
</dbReference>
<dbReference type="PROSITE" id="PS50297">
    <property type="entry name" value="ANK_REP_REGION"/>
    <property type="match status" value="5"/>
</dbReference>
<reference evidence="6 7" key="1">
    <citation type="journal article" date="2011" name="Genome Biol.">
        <title>Comparative genome sequence analysis underscores mycoparasitism as the ancestral life style of Trichoderma.</title>
        <authorList>
            <person name="Kubicek C.P."/>
            <person name="Herrera-Estrella A."/>
            <person name="Seidl-Seiboth V."/>
            <person name="Martinez D.A."/>
            <person name="Druzhinina I.S."/>
            <person name="Thon M."/>
            <person name="Zeilinger S."/>
            <person name="Casas-Flores S."/>
            <person name="Horwitz B.A."/>
            <person name="Mukherjee P.K."/>
            <person name="Mukherjee M."/>
            <person name="Kredics L."/>
            <person name="Alcaraz L.D."/>
            <person name="Aerts A."/>
            <person name="Antal Z."/>
            <person name="Atanasova L."/>
            <person name="Cervantes-Badillo M.G."/>
            <person name="Challacombe J."/>
            <person name="Chertkov O."/>
            <person name="McCluskey K."/>
            <person name="Coulpier F."/>
            <person name="Deshpande N."/>
            <person name="von Doehren H."/>
            <person name="Ebbole D.J."/>
            <person name="Esquivel-Naranjo E.U."/>
            <person name="Fekete E."/>
            <person name="Flipphi M."/>
            <person name="Glaser F."/>
            <person name="Gomez-Rodriguez E.Y."/>
            <person name="Gruber S."/>
            <person name="Han C."/>
            <person name="Henrissat B."/>
            <person name="Hermosa R."/>
            <person name="Hernandez-Onate M."/>
            <person name="Karaffa L."/>
            <person name="Kosti I."/>
            <person name="Le Crom S."/>
            <person name="Lindquist E."/>
            <person name="Lucas S."/>
            <person name="Luebeck M."/>
            <person name="Luebeck P.S."/>
            <person name="Margeot A."/>
            <person name="Metz B."/>
            <person name="Misra M."/>
            <person name="Nevalainen H."/>
            <person name="Omann M."/>
            <person name="Packer N."/>
            <person name="Perrone G."/>
            <person name="Uresti-Rivera E.E."/>
            <person name="Salamov A."/>
            <person name="Schmoll M."/>
            <person name="Seiboth B."/>
            <person name="Shapiro H."/>
            <person name="Sukno S."/>
            <person name="Tamayo-Ramos J.A."/>
            <person name="Tisch D."/>
            <person name="Wiest A."/>
            <person name="Wilkinson H.H."/>
            <person name="Zhang M."/>
            <person name="Coutinho P.M."/>
            <person name="Kenerley C.M."/>
            <person name="Monte E."/>
            <person name="Baker S.E."/>
            <person name="Grigoriev I.V."/>
        </authorList>
    </citation>
    <scope>NUCLEOTIDE SEQUENCE [LARGE SCALE GENOMIC DNA]</scope>
    <source>
        <strain evidence="7">Gv29-8 / FGSC 10586</strain>
    </source>
</reference>
<feature type="repeat" description="ANK" evidence="2">
    <location>
        <begin position="911"/>
        <end position="943"/>
    </location>
</feature>
<dbReference type="GeneID" id="25787562"/>
<dbReference type="Gene3D" id="3.40.50.300">
    <property type="entry name" value="P-loop containing nucleotide triphosphate hydrolases"/>
    <property type="match status" value="1"/>
</dbReference>
<dbReference type="STRING" id="413071.G9MXH1"/>
<gene>
    <name evidence="6" type="ORF">TRIVIDRAFT_132430</name>
</gene>
<protein>
    <submittedName>
        <fullName evidence="6">Uncharacterized protein</fullName>
    </submittedName>
</protein>
<dbReference type="InterPro" id="IPR002110">
    <property type="entry name" value="Ankyrin_rpt"/>
</dbReference>
<dbReference type="InterPro" id="IPR035994">
    <property type="entry name" value="Nucleoside_phosphorylase_sf"/>
</dbReference>
<dbReference type="VEuPathDB" id="FungiDB:TRIVIDRAFT_132430"/>
<dbReference type="InParanoid" id="G9MXH1"/>
<evidence type="ECO:0000259" key="4">
    <source>
        <dbReference type="Pfam" id="PF22939"/>
    </source>
</evidence>
<dbReference type="EMBL" id="ABDF02000077">
    <property type="protein sequence ID" value="EHK20869.1"/>
    <property type="molecule type" value="Genomic_DNA"/>
</dbReference>
<dbReference type="GO" id="GO:0009116">
    <property type="term" value="P:nucleoside metabolic process"/>
    <property type="evidence" value="ECO:0007669"/>
    <property type="project" value="InterPro"/>
</dbReference>
<dbReference type="PROSITE" id="PS50088">
    <property type="entry name" value="ANK_REPEAT"/>
    <property type="match status" value="5"/>
</dbReference>
<feature type="non-terminal residue" evidence="6">
    <location>
        <position position="1"/>
    </location>
</feature>
<dbReference type="AlphaFoldDB" id="G9MXH1"/>
<dbReference type="Proteomes" id="UP000007115">
    <property type="component" value="Unassembled WGS sequence"/>
</dbReference>
<evidence type="ECO:0000313" key="6">
    <source>
        <dbReference type="EMBL" id="EHK20869.1"/>
    </source>
</evidence>
<dbReference type="Gene3D" id="1.25.40.20">
    <property type="entry name" value="Ankyrin repeat-containing domain"/>
    <property type="match status" value="2"/>
</dbReference>
<organism evidence="6 7">
    <name type="scientific">Hypocrea virens (strain Gv29-8 / FGSC 10586)</name>
    <name type="common">Gliocladium virens</name>
    <name type="synonym">Trichoderma virens</name>
    <dbReference type="NCBI Taxonomy" id="413071"/>
    <lineage>
        <taxon>Eukaryota</taxon>
        <taxon>Fungi</taxon>
        <taxon>Dikarya</taxon>
        <taxon>Ascomycota</taxon>
        <taxon>Pezizomycotina</taxon>
        <taxon>Sordariomycetes</taxon>
        <taxon>Hypocreomycetidae</taxon>
        <taxon>Hypocreales</taxon>
        <taxon>Hypocreaceae</taxon>
        <taxon>Trichoderma</taxon>
    </lineage>
</organism>
<keyword evidence="2" id="KW-0040">ANK repeat</keyword>
<evidence type="ECO:0000256" key="1">
    <source>
        <dbReference type="ARBA" id="ARBA00022737"/>
    </source>
</evidence>
<keyword evidence="7" id="KW-1185">Reference proteome</keyword>
<dbReference type="SMART" id="SM00248">
    <property type="entry name" value="ANK"/>
    <property type="match status" value="7"/>
</dbReference>
<feature type="domain" description="GPI inositol-deacylase winged helix" evidence="4">
    <location>
        <begin position="649"/>
        <end position="728"/>
    </location>
</feature>
<dbReference type="RefSeq" id="XP_013955064.1">
    <property type="nucleotide sequence ID" value="XM_014099589.1"/>
</dbReference>
<dbReference type="InterPro" id="IPR036770">
    <property type="entry name" value="Ankyrin_rpt-contain_sf"/>
</dbReference>
<evidence type="ECO:0000259" key="3">
    <source>
        <dbReference type="Pfam" id="PF01048"/>
    </source>
</evidence>
<dbReference type="SUPFAM" id="SSF52540">
    <property type="entry name" value="P-loop containing nucleoside triphosphate hydrolases"/>
    <property type="match status" value="1"/>
</dbReference>
<dbReference type="SUPFAM" id="SSF48403">
    <property type="entry name" value="Ankyrin repeat"/>
    <property type="match status" value="1"/>
</dbReference>
<evidence type="ECO:0000259" key="5">
    <source>
        <dbReference type="Pfam" id="PF24883"/>
    </source>
</evidence>
<dbReference type="SUPFAM" id="SSF53167">
    <property type="entry name" value="Purine and uridine phosphorylases"/>
    <property type="match status" value="1"/>
</dbReference>
<dbReference type="InterPro" id="IPR053137">
    <property type="entry name" value="NLR-like"/>
</dbReference>
<dbReference type="PANTHER" id="PTHR46082">
    <property type="entry name" value="ATP/GTP-BINDING PROTEIN-RELATED"/>
    <property type="match status" value="1"/>
</dbReference>